<evidence type="ECO:0000313" key="1">
    <source>
        <dbReference type="EMBL" id="SIS41528.1"/>
    </source>
</evidence>
<dbReference type="SUPFAM" id="SSF50494">
    <property type="entry name" value="Trypsin-like serine proteases"/>
    <property type="match status" value="1"/>
</dbReference>
<keyword evidence="2" id="KW-1185">Reference proteome</keyword>
<reference evidence="2" key="1">
    <citation type="submission" date="2017-01" db="EMBL/GenBank/DDBJ databases">
        <authorList>
            <person name="Varghese N."/>
            <person name="Submissions S."/>
        </authorList>
    </citation>
    <scope>NUCLEOTIDE SEQUENCE [LARGE SCALE GENOMIC DNA]</scope>
    <source>
        <strain evidence="2">DSM 44531</strain>
    </source>
</reference>
<dbReference type="InterPro" id="IPR009003">
    <property type="entry name" value="Peptidase_S1_PA"/>
</dbReference>
<dbReference type="STRING" id="1161099.SAMN05444817_102229"/>
<dbReference type="Gene3D" id="2.40.10.120">
    <property type="match status" value="1"/>
</dbReference>
<dbReference type="RefSeq" id="WP_076598549.1">
    <property type="nucleotide sequence ID" value="NZ_CP046976.1"/>
</dbReference>
<name>A0A1N7IWQ4_9CORY</name>
<dbReference type="EMBL" id="FTOF01000002">
    <property type="protein sequence ID" value="SIS41528.1"/>
    <property type="molecule type" value="Genomic_DNA"/>
</dbReference>
<gene>
    <name evidence="1" type="ORF">SAMN05444817_102229</name>
</gene>
<evidence type="ECO:0000313" key="2">
    <source>
        <dbReference type="Proteomes" id="UP000186292"/>
    </source>
</evidence>
<dbReference type="AlphaFoldDB" id="A0A1N7IWQ4"/>
<proteinExistence type="predicted"/>
<dbReference type="Proteomes" id="UP000186292">
    <property type="component" value="Unassembled WGS sequence"/>
</dbReference>
<protein>
    <submittedName>
        <fullName evidence="1">Trypsin-like peptidase domain-containing protein</fullName>
    </submittedName>
</protein>
<organism evidence="1 2">
    <name type="scientific">Corynebacterium appendicis CIP 107643</name>
    <dbReference type="NCBI Taxonomy" id="1161099"/>
    <lineage>
        <taxon>Bacteria</taxon>
        <taxon>Bacillati</taxon>
        <taxon>Actinomycetota</taxon>
        <taxon>Actinomycetes</taxon>
        <taxon>Mycobacteriales</taxon>
        <taxon>Corynebacteriaceae</taxon>
        <taxon>Corynebacterium</taxon>
    </lineage>
</organism>
<sequence>MFPDVLVRIAARGAYCSGTLLAPDVVLTCNHFFRENADGATVRVGKKIRTIRTVEPVDGADIAVVRTRPFQHLEGADFPALGNAPLIRTPTVTFGYGGRAKHLQARDGHLLLPLPVAISRTGSLVRPAGIVFNRTPAIKGDSGGPVLAGGKIVGVQSLIVDPFGRNSHLAVVNFLPAALRQRLEDELSG</sequence>
<accession>A0A1N7IWQ4</accession>
<dbReference type="Pfam" id="PF13365">
    <property type="entry name" value="Trypsin_2"/>
    <property type="match status" value="1"/>
</dbReference>
<dbReference type="OrthoDB" id="4423927at2"/>